<evidence type="ECO:0000256" key="4">
    <source>
        <dbReference type="ARBA" id="ARBA00022840"/>
    </source>
</evidence>
<dbReference type="Pfam" id="PF00005">
    <property type="entry name" value="ABC_tran"/>
    <property type="match status" value="2"/>
</dbReference>
<gene>
    <name evidence="6" type="ORF">SAMN04488543_4080</name>
</gene>
<keyword evidence="7" id="KW-1185">Reference proteome</keyword>
<evidence type="ECO:0000256" key="2">
    <source>
        <dbReference type="ARBA" id="ARBA00022737"/>
    </source>
</evidence>
<dbReference type="RefSeq" id="WP_091415506.1">
    <property type="nucleotide sequence ID" value="NZ_LT629749.1"/>
</dbReference>
<protein>
    <submittedName>
        <fullName evidence="6">Ribose transport system ATP-binding protein</fullName>
    </submittedName>
</protein>
<feature type="domain" description="ABC transporter" evidence="5">
    <location>
        <begin position="273"/>
        <end position="514"/>
    </location>
</feature>
<dbReference type="OrthoDB" id="3648693at2"/>
<evidence type="ECO:0000256" key="3">
    <source>
        <dbReference type="ARBA" id="ARBA00022741"/>
    </source>
</evidence>
<dbReference type="GO" id="GO:0005524">
    <property type="term" value="F:ATP binding"/>
    <property type="evidence" value="ECO:0007669"/>
    <property type="project" value="UniProtKB-KW"/>
</dbReference>
<evidence type="ECO:0000256" key="1">
    <source>
        <dbReference type="ARBA" id="ARBA00022448"/>
    </source>
</evidence>
<evidence type="ECO:0000313" key="6">
    <source>
        <dbReference type="EMBL" id="SDT38536.1"/>
    </source>
</evidence>
<dbReference type="InterPro" id="IPR050107">
    <property type="entry name" value="ABC_carbohydrate_import_ATPase"/>
</dbReference>
<sequence>MVAVEREDEQAGAPAGELAFKAVGVKKHYPGVKALDGVDLEGYRGEVLAICGANGAGKSTFAKLLAGVETPTEGEIKVTGFDHPVRNAAEAEQAGVLMMHQEPLIIDDFTVGENVWLYKLRSGKDIRPWAQKVDTNSQETREVLRDVGLGHLRTNQLAGDLGPGQRQMLSLSRAAVTHHKIMILDETTASTSEEHFKDILDLVAREKAAGTSIIFVSHRLNEVFAMCDRIAVLRNGKLIEVLRTADTDQDEITTLMIGQALKALDRPDAVDVVDAEPVVAVRNLWGGTAKGVSFDVNPGEIVGLYGLVGSGRSSVARTITGQKRAVEGTITVRGQEVVLDSPGTALKKGIAYLTEDRRLEGFVKDFDNGENMSLVVLPKMARGGVVDGKREKSRIRELIKEFQVKGGPKTYTSSLSGGNQQKVVVAKWLEADPDFVVLDEPTKGIDVGARANIYQIIHRVAARGKGVLVVSSEAEELLSLCHRILVMRNGKIVGEFNPDDEGTDTDALIRTALHSDEAEQ</sequence>
<dbReference type="SMART" id="SM00382">
    <property type="entry name" value="AAA"/>
    <property type="match status" value="2"/>
</dbReference>
<dbReference type="InterPro" id="IPR003439">
    <property type="entry name" value="ABC_transporter-like_ATP-bd"/>
</dbReference>
<dbReference type="CDD" id="cd03215">
    <property type="entry name" value="ABC_Carb_Monos_II"/>
    <property type="match status" value="1"/>
</dbReference>
<evidence type="ECO:0000313" key="7">
    <source>
        <dbReference type="Proteomes" id="UP000199092"/>
    </source>
</evidence>
<name>A0A1H1ZZ57_9ACTN</name>
<dbReference type="InterPro" id="IPR003593">
    <property type="entry name" value="AAA+_ATPase"/>
</dbReference>
<dbReference type="InterPro" id="IPR017871">
    <property type="entry name" value="ABC_transporter-like_CS"/>
</dbReference>
<dbReference type="Gene3D" id="3.40.50.300">
    <property type="entry name" value="P-loop containing nucleotide triphosphate hydrolases"/>
    <property type="match status" value="2"/>
</dbReference>
<dbReference type="PANTHER" id="PTHR43790">
    <property type="entry name" value="CARBOHYDRATE TRANSPORT ATP-BINDING PROTEIN MG119-RELATED"/>
    <property type="match status" value="1"/>
</dbReference>
<dbReference type="Proteomes" id="UP000199092">
    <property type="component" value="Chromosome I"/>
</dbReference>
<evidence type="ECO:0000259" key="5">
    <source>
        <dbReference type="PROSITE" id="PS50893"/>
    </source>
</evidence>
<dbReference type="GO" id="GO:0016887">
    <property type="term" value="F:ATP hydrolysis activity"/>
    <property type="evidence" value="ECO:0007669"/>
    <property type="project" value="InterPro"/>
</dbReference>
<dbReference type="PROSITE" id="PS00211">
    <property type="entry name" value="ABC_TRANSPORTER_1"/>
    <property type="match status" value="1"/>
</dbReference>
<dbReference type="InterPro" id="IPR027417">
    <property type="entry name" value="P-loop_NTPase"/>
</dbReference>
<accession>A0A1H1ZZ57</accession>
<dbReference type="SUPFAM" id="SSF52540">
    <property type="entry name" value="P-loop containing nucleoside triphosphate hydrolases"/>
    <property type="match status" value="2"/>
</dbReference>
<dbReference type="AlphaFoldDB" id="A0A1H1ZZ57"/>
<keyword evidence="4 6" id="KW-0067">ATP-binding</keyword>
<keyword evidence="3" id="KW-0547">Nucleotide-binding</keyword>
<dbReference type="PANTHER" id="PTHR43790:SF9">
    <property type="entry name" value="GALACTOFURANOSE TRANSPORTER ATP-BINDING PROTEIN YTFR"/>
    <property type="match status" value="1"/>
</dbReference>
<dbReference type="EMBL" id="LT629749">
    <property type="protein sequence ID" value="SDT38536.1"/>
    <property type="molecule type" value="Genomic_DNA"/>
</dbReference>
<dbReference type="CDD" id="cd03216">
    <property type="entry name" value="ABC_Carb_Monos_I"/>
    <property type="match status" value="1"/>
</dbReference>
<keyword evidence="1" id="KW-0813">Transport</keyword>
<keyword evidence="2" id="KW-0677">Repeat</keyword>
<organism evidence="6 7">
    <name type="scientific">Friedmanniella luteola</name>
    <dbReference type="NCBI Taxonomy" id="546871"/>
    <lineage>
        <taxon>Bacteria</taxon>
        <taxon>Bacillati</taxon>
        <taxon>Actinomycetota</taxon>
        <taxon>Actinomycetes</taxon>
        <taxon>Propionibacteriales</taxon>
        <taxon>Nocardioidaceae</taxon>
        <taxon>Friedmanniella</taxon>
    </lineage>
</organism>
<feature type="domain" description="ABC transporter" evidence="5">
    <location>
        <begin position="20"/>
        <end position="260"/>
    </location>
</feature>
<proteinExistence type="predicted"/>
<dbReference type="PROSITE" id="PS50893">
    <property type="entry name" value="ABC_TRANSPORTER_2"/>
    <property type="match status" value="2"/>
</dbReference>
<reference evidence="6 7" key="1">
    <citation type="submission" date="2016-10" db="EMBL/GenBank/DDBJ databases">
        <authorList>
            <person name="de Groot N.N."/>
        </authorList>
    </citation>
    <scope>NUCLEOTIDE SEQUENCE [LARGE SCALE GENOMIC DNA]</scope>
    <source>
        <strain evidence="6 7">DSM 21741</strain>
    </source>
</reference>
<dbReference type="STRING" id="546871.SAMN04488543_4080"/>